<evidence type="ECO:0000259" key="4">
    <source>
        <dbReference type="Pfam" id="PF21467"/>
    </source>
</evidence>
<keyword evidence="2" id="KW-0326">Glycosidase</keyword>
<evidence type="ECO:0000259" key="3">
    <source>
        <dbReference type="Pfam" id="PF21317"/>
    </source>
</evidence>
<feature type="non-terminal residue" evidence="5">
    <location>
        <position position="1"/>
    </location>
</feature>
<dbReference type="Pfam" id="PF21317">
    <property type="entry name" value="BetaGal_ABD_1"/>
    <property type="match status" value="1"/>
</dbReference>
<evidence type="ECO:0000313" key="5">
    <source>
        <dbReference type="EMBL" id="AIA93938.1"/>
    </source>
</evidence>
<organism evidence="5">
    <name type="scientific">uncultured Paenibacillus sp</name>
    <dbReference type="NCBI Taxonomy" id="227322"/>
    <lineage>
        <taxon>Bacteria</taxon>
        <taxon>Bacillati</taxon>
        <taxon>Bacillota</taxon>
        <taxon>Bacilli</taxon>
        <taxon>Bacillales</taxon>
        <taxon>Paenibacillaceae</taxon>
        <taxon>Paenibacillus</taxon>
        <taxon>environmental samples</taxon>
    </lineage>
</organism>
<keyword evidence="1" id="KW-0378">Hydrolase</keyword>
<feature type="domain" description="Beta-galactosidase 1-like first all-beta" evidence="3">
    <location>
        <begin position="48"/>
        <end position="95"/>
    </location>
</feature>
<dbReference type="Pfam" id="PF21467">
    <property type="entry name" value="BetaGal_gal-bd"/>
    <property type="match status" value="1"/>
</dbReference>
<proteinExistence type="predicted"/>
<dbReference type="PANTHER" id="PTHR23421">
    <property type="entry name" value="BETA-GALACTOSIDASE RELATED"/>
    <property type="match status" value="1"/>
</dbReference>
<dbReference type="GO" id="GO:0004553">
    <property type="term" value="F:hydrolase activity, hydrolyzing O-glycosyl compounds"/>
    <property type="evidence" value="ECO:0007669"/>
    <property type="project" value="InterPro"/>
</dbReference>
<evidence type="ECO:0000256" key="2">
    <source>
        <dbReference type="ARBA" id="ARBA00023295"/>
    </source>
</evidence>
<dbReference type="InterPro" id="IPR008979">
    <property type="entry name" value="Galactose-bd-like_sf"/>
</dbReference>
<dbReference type="GO" id="GO:0005975">
    <property type="term" value="P:carbohydrate metabolic process"/>
    <property type="evidence" value="ECO:0007669"/>
    <property type="project" value="InterPro"/>
</dbReference>
<dbReference type="Gene3D" id="2.60.120.260">
    <property type="entry name" value="Galactose-binding domain-like"/>
    <property type="match status" value="1"/>
</dbReference>
<evidence type="ECO:0000256" key="1">
    <source>
        <dbReference type="ARBA" id="ARBA00022801"/>
    </source>
</evidence>
<accession>A0A060CBB9</accession>
<sequence length="177" mass="19100">KINGPLTGKIKIIEPADLADIKINNVTVGRVAGFDADPAYPVGAEPEVELAEGENTIDVLAQSFGRVNYGPKLGDRKGVGAVRLDYQHLHNWEQSGLDVTELPAVDHDLWTAATTAAGFHRTTITIDEPADAHVELADWHQGYVYLNGFNLGRYWNPAGPQRTLYAPARSGAPATTS</sequence>
<dbReference type="InterPro" id="IPR048913">
    <property type="entry name" value="BetaGal_gal-bd"/>
</dbReference>
<feature type="domain" description="Beta-galactosidase galactose-binding" evidence="4">
    <location>
        <begin position="119"/>
        <end position="168"/>
    </location>
</feature>
<dbReference type="EMBL" id="KF126590">
    <property type="protein sequence ID" value="AIA93938.1"/>
    <property type="molecule type" value="Genomic_DNA"/>
</dbReference>
<reference evidence="5" key="1">
    <citation type="journal article" date="2013" name="Environ. Microbiol.">
        <title>Seasonally variable intestinal metagenomes of the red palm weevil (Rhynchophorus ferrugineus).</title>
        <authorList>
            <person name="Jia S."/>
            <person name="Zhang X."/>
            <person name="Zhang G."/>
            <person name="Yin A."/>
            <person name="Zhang S."/>
            <person name="Li F."/>
            <person name="Wang L."/>
            <person name="Zhao D."/>
            <person name="Yun Q."/>
            <person name="Tala"/>
            <person name="Wang J."/>
            <person name="Sun G."/>
            <person name="Baabdullah M."/>
            <person name="Yu X."/>
            <person name="Hu S."/>
            <person name="Al-Mssallem I.S."/>
            <person name="Yu J."/>
        </authorList>
    </citation>
    <scope>NUCLEOTIDE SEQUENCE</scope>
</reference>
<dbReference type="SUPFAM" id="SSF49785">
    <property type="entry name" value="Galactose-binding domain-like"/>
    <property type="match status" value="1"/>
</dbReference>
<dbReference type="InterPro" id="IPR048912">
    <property type="entry name" value="BetaGal1-like_ABD1"/>
</dbReference>
<protein>
    <submittedName>
        <fullName evidence="5">CAZy families GH35 protein</fullName>
    </submittedName>
</protein>
<dbReference type="InterPro" id="IPR001944">
    <property type="entry name" value="Glycoside_Hdrlase_35"/>
</dbReference>
<dbReference type="AlphaFoldDB" id="A0A060CBB9"/>
<name>A0A060CBB9_9BACL</name>